<keyword evidence="5" id="KW-0964">Secreted</keyword>
<dbReference type="GeneID" id="25294619"/>
<dbReference type="SMART" id="SM00747">
    <property type="entry name" value="CFEM"/>
    <property type="match status" value="1"/>
</dbReference>
<evidence type="ECO:0000256" key="13">
    <source>
        <dbReference type="ARBA" id="ARBA00023180"/>
    </source>
</evidence>
<reference evidence="19 20" key="1">
    <citation type="submission" date="2015-01" db="EMBL/GenBank/DDBJ databases">
        <title>The Genome Sequence of Rhinocladiella mackenzie CBS 650.93.</title>
        <authorList>
            <consortium name="The Broad Institute Genomics Platform"/>
            <person name="Cuomo C."/>
            <person name="de Hoog S."/>
            <person name="Gorbushina A."/>
            <person name="Stielow B."/>
            <person name="Teixiera M."/>
            <person name="Abouelleil A."/>
            <person name="Chapman S.B."/>
            <person name="Priest M."/>
            <person name="Young S.K."/>
            <person name="Wortman J."/>
            <person name="Nusbaum C."/>
            <person name="Birren B."/>
        </authorList>
    </citation>
    <scope>NUCLEOTIDE SEQUENCE [LARGE SCALE GENOMIC DNA]</scope>
    <source>
        <strain evidence="19 20">CBS 650.93</strain>
    </source>
</reference>
<protein>
    <recommendedName>
        <fullName evidence="18">CFEM domain-containing protein</fullName>
    </recommendedName>
</protein>
<dbReference type="VEuPathDB" id="FungiDB:Z518_06548"/>
<evidence type="ECO:0000256" key="4">
    <source>
        <dbReference type="ARBA" id="ARBA00022475"/>
    </source>
</evidence>
<feature type="disulfide bond" evidence="15">
    <location>
        <begin position="47"/>
        <end position="54"/>
    </location>
</feature>
<evidence type="ECO:0000313" key="19">
    <source>
        <dbReference type="EMBL" id="KIX02998.1"/>
    </source>
</evidence>
<keyword evidence="20" id="KW-1185">Reference proteome</keyword>
<keyword evidence="6 15" id="KW-0349">Heme</keyword>
<dbReference type="InterPro" id="IPR051735">
    <property type="entry name" value="CFEM_domain"/>
</dbReference>
<evidence type="ECO:0000256" key="2">
    <source>
        <dbReference type="ARBA" id="ARBA00004613"/>
    </source>
</evidence>
<evidence type="ECO:0000256" key="8">
    <source>
        <dbReference type="ARBA" id="ARBA00022723"/>
    </source>
</evidence>
<feature type="compositionally biased region" description="Low complexity" evidence="16">
    <location>
        <begin position="99"/>
        <end position="109"/>
    </location>
</feature>
<comment type="caution">
    <text evidence="15">Lacks conserved residue(s) required for the propagation of feature annotation.</text>
</comment>
<dbReference type="InterPro" id="IPR008427">
    <property type="entry name" value="Extracellular_membr_CFEM_dom"/>
</dbReference>
<dbReference type="Proteomes" id="UP000053617">
    <property type="component" value="Unassembled WGS sequence"/>
</dbReference>
<keyword evidence="11" id="KW-0472">Membrane</keyword>
<dbReference type="OrthoDB" id="4121174at2759"/>
<organism evidence="19 20">
    <name type="scientific">Rhinocladiella mackenziei CBS 650.93</name>
    <dbReference type="NCBI Taxonomy" id="1442369"/>
    <lineage>
        <taxon>Eukaryota</taxon>
        <taxon>Fungi</taxon>
        <taxon>Dikarya</taxon>
        <taxon>Ascomycota</taxon>
        <taxon>Pezizomycotina</taxon>
        <taxon>Eurotiomycetes</taxon>
        <taxon>Chaetothyriomycetidae</taxon>
        <taxon>Chaetothyriales</taxon>
        <taxon>Herpotrichiellaceae</taxon>
        <taxon>Rhinocladiella</taxon>
    </lineage>
</organism>
<keyword evidence="8 15" id="KW-0479">Metal-binding</keyword>
<dbReference type="PANTHER" id="PTHR37928:SF2">
    <property type="entry name" value="GPI ANCHORED CFEM DOMAIN PROTEIN (AFU_ORTHOLOGUE AFUA_6G10580)"/>
    <property type="match status" value="1"/>
</dbReference>
<keyword evidence="14" id="KW-0449">Lipoprotein</keyword>
<keyword evidence="4" id="KW-1003">Cell membrane</keyword>
<evidence type="ECO:0000256" key="12">
    <source>
        <dbReference type="ARBA" id="ARBA00023157"/>
    </source>
</evidence>
<proteinExistence type="inferred from homology"/>
<evidence type="ECO:0000256" key="6">
    <source>
        <dbReference type="ARBA" id="ARBA00022617"/>
    </source>
</evidence>
<comment type="similarity">
    <text evidence="3">Belongs to the RBT5 family.</text>
</comment>
<accession>A0A0D2GXV7</accession>
<evidence type="ECO:0000256" key="7">
    <source>
        <dbReference type="ARBA" id="ARBA00022622"/>
    </source>
</evidence>
<feature type="region of interest" description="Disordered" evidence="16">
    <location>
        <begin position="99"/>
        <end position="127"/>
    </location>
</feature>
<comment type="subcellular location">
    <subcellularLocation>
        <location evidence="1">Cell membrane</location>
        <topology evidence="1">Lipid-anchor</topology>
        <topology evidence="1">GPI-anchor</topology>
    </subcellularLocation>
    <subcellularLocation>
        <location evidence="2">Secreted</location>
    </subcellularLocation>
</comment>
<evidence type="ECO:0000256" key="5">
    <source>
        <dbReference type="ARBA" id="ARBA00022525"/>
    </source>
</evidence>
<evidence type="ECO:0000256" key="14">
    <source>
        <dbReference type="ARBA" id="ARBA00023288"/>
    </source>
</evidence>
<feature type="disulfide bond" evidence="15">
    <location>
        <begin position="33"/>
        <end position="73"/>
    </location>
</feature>
<evidence type="ECO:0000256" key="11">
    <source>
        <dbReference type="ARBA" id="ARBA00023136"/>
    </source>
</evidence>
<dbReference type="GO" id="GO:0005886">
    <property type="term" value="C:plasma membrane"/>
    <property type="evidence" value="ECO:0007669"/>
    <property type="project" value="UniProtKB-SubCell"/>
</dbReference>
<dbReference type="RefSeq" id="XP_013270134.1">
    <property type="nucleotide sequence ID" value="XM_013414680.1"/>
</dbReference>
<evidence type="ECO:0000256" key="10">
    <source>
        <dbReference type="ARBA" id="ARBA00023004"/>
    </source>
</evidence>
<feature type="signal peptide" evidence="17">
    <location>
        <begin position="1"/>
        <end position="18"/>
    </location>
</feature>
<evidence type="ECO:0000256" key="1">
    <source>
        <dbReference type="ARBA" id="ARBA00004609"/>
    </source>
</evidence>
<feature type="domain" description="CFEM" evidence="18">
    <location>
        <begin position="6"/>
        <end position="117"/>
    </location>
</feature>
<keyword evidence="9 17" id="KW-0732">Signal</keyword>
<evidence type="ECO:0000256" key="15">
    <source>
        <dbReference type="PROSITE-ProRule" id="PRU01356"/>
    </source>
</evidence>
<keyword evidence="12 15" id="KW-1015">Disulfide bond</keyword>
<feature type="chain" id="PRO_5002242907" description="CFEM domain-containing protein" evidence="17">
    <location>
        <begin position="19"/>
        <end position="212"/>
    </location>
</feature>
<feature type="binding site" description="axial binding residue" evidence="15">
    <location>
        <position position="51"/>
    </location>
    <ligand>
        <name>heme</name>
        <dbReference type="ChEBI" id="CHEBI:30413"/>
    </ligand>
    <ligandPart>
        <name>Fe</name>
        <dbReference type="ChEBI" id="CHEBI:18248"/>
    </ligandPart>
</feature>
<evidence type="ECO:0000256" key="9">
    <source>
        <dbReference type="ARBA" id="ARBA00022729"/>
    </source>
</evidence>
<dbReference type="PANTHER" id="PTHR37928">
    <property type="entry name" value="CFEM DOMAIN PROTEIN (AFU_ORTHOLOGUE AFUA_6G14090)"/>
    <property type="match status" value="1"/>
</dbReference>
<keyword evidence="13" id="KW-0325">Glycoprotein</keyword>
<evidence type="ECO:0000313" key="20">
    <source>
        <dbReference type="Proteomes" id="UP000053617"/>
    </source>
</evidence>
<dbReference type="STRING" id="1442369.A0A0D2GXV7"/>
<dbReference type="AlphaFoldDB" id="A0A0D2GXV7"/>
<dbReference type="PROSITE" id="PS52012">
    <property type="entry name" value="CFEM"/>
    <property type="match status" value="1"/>
</dbReference>
<evidence type="ECO:0000256" key="16">
    <source>
        <dbReference type="SAM" id="MobiDB-lite"/>
    </source>
</evidence>
<dbReference type="GO" id="GO:0046872">
    <property type="term" value="F:metal ion binding"/>
    <property type="evidence" value="ECO:0007669"/>
    <property type="project" value="UniProtKB-UniRule"/>
</dbReference>
<keyword evidence="7" id="KW-0336">GPI-anchor</keyword>
<evidence type="ECO:0000256" key="3">
    <source>
        <dbReference type="ARBA" id="ARBA00010031"/>
    </source>
</evidence>
<name>A0A0D2GXV7_9EURO</name>
<sequence length="212" mass="20973">MHHKGFALSFLLSTLALARLQVDAGGLSGFPVCAQDITAASLNSSGCPLTDIACICGSAAFIKAITNTIVQSCSASDVQAAIAFGQAICGPSLGAALPSTSSTPESSPAPVGPTNNSYGATTTTVPGTLTSMTSVPADGSMSACMRTSVSTTPDTHYQSGMIATTYTTTTMMTTTSGTDSHLATFTGAAFNAKAGQDIMAAALGVAGAVALL</sequence>
<dbReference type="Pfam" id="PF05730">
    <property type="entry name" value="CFEM"/>
    <property type="match status" value="1"/>
</dbReference>
<evidence type="ECO:0000256" key="17">
    <source>
        <dbReference type="SAM" id="SignalP"/>
    </source>
</evidence>
<dbReference type="EMBL" id="KN847479">
    <property type="protein sequence ID" value="KIX02998.1"/>
    <property type="molecule type" value="Genomic_DNA"/>
</dbReference>
<evidence type="ECO:0000259" key="18">
    <source>
        <dbReference type="PROSITE" id="PS52012"/>
    </source>
</evidence>
<gene>
    <name evidence="19" type="ORF">Z518_06548</name>
</gene>
<feature type="disulfide bond" evidence="15">
    <location>
        <begin position="56"/>
        <end position="89"/>
    </location>
</feature>
<dbReference type="GO" id="GO:0098552">
    <property type="term" value="C:side of membrane"/>
    <property type="evidence" value="ECO:0007669"/>
    <property type="project" value="UniProtKB-KW"/>
</dbReference>
<dbReference type="GO" id="GO:0005576">
    <property type="term" value="C:extracellular region"/>
    <property type="evidence" value="ECO:0007669"/>
    <property type="project" value="UniProtKB-SubCell"/>
</dbReference>
<dbReference type="HOGENOM" id="CLU_082461_0_0_1"/>
<keyword evidence="10 15" id="KW-0408">Iron</keyword>